<keyword evidence="10" id="KW-0812">Transmembrane</keyword>
<evidence type="ECO:0000256" key="6">
    <source>
        <dbReference type="ARBA" id="ARBA00047315"/>
    </source>
</evidence>
<feature type="binding site" evidence="8">
    <location>
        <position position="117"/>
    </location>
    <ligand>
        <name>NAD(+)</name>
        <dbReference type="ChEBI" id="CHEBI:57540"/>
    </ligand>
</feature>
<dbReference type="EMBL" id="ACKU01000008">
    <property type="protein sequence ID" value="EER75088.1"/>
    <property type="molecule type" value="Genomic_DNA"/>
</dbReference>
<evidence type="ECO:0000256" key="1">
    <source>
        <dbReference type="ARBA" id="ARBA00003200"/>
    </source>
</evidence>
<evidence type="ECO:0000256" key="7">
    <source>
        <dbReference type="PIRSR" id="PIRSR614007-1"/>
    </source>
</evidence>
<dbReference type="Gene3D" id="3.40.50.720">
    <property type="entry name" value="NAD(P)-binding Rossmann-like Domain"/>
    <property type="match status" value="1"/>
</dbReference>
<dbReference type="PRINTS" id="PR00080">
    <property type="entry name" value="SDRFAMILY"/>
</dbReference>
<dbReference type="SUPFAM" id="SSF51735">
    <property type="entry name" value="NAD(P)-binding Rossmann-fold domains"/>
    <property type="match status" value="1"/>
</dbReference>
<dbReference type="GO" id="GO:0008206">
    <property type="term" value="P:bile acid metabolic process"/>
    <property type="evidence" value="ECO:0007669"/>
    <property type="project" value="UniProtKB-ARBA"/>
</dbReference>
<dbReference type="InterPro" id="IPR002347">
    <property type="entry name" value="SDR_fam"/>
</dbReference>
<dbReference type="GO" id="GO:0045150">
    <property type="term" value="P:acetoin catabolic process"/>
    <property type="evidence" value="ECO:0007669"/>
    <property type="project" value="InterPro"/>
</dbReference>
<dbReference type="FunFam" id="3.40.50.720:FF:000084">
    <property type="entry name" value="Short-chain dehydrogenase reductase"/>
    <property type="match status" value="1"/>
</dbReference>
<feature type="binding site" evidence="8">
    <location>
        <begin position="90"/>
        <end position="91"/>
    </location>
    <ligand>
        <name>NAD(+)</name>
        <dbReference type="ChEBI" id="CHEBI:57540"/>
    </ligand>
</feature>
<evidence type="ECO:0000256" key="2">
    <source>
        <dbReference type="ARBA" id="ARBA00006484"/>
    </source>
</evidence>
<feature type="active site" description="Proton acceptor" evidence="7">
    <location>
        <position position="183"/>
    </location>
</feature>
<accession>C5R9I8</accession>
<comment type="similarity">
    <text evidence="2 9">Belongs to the short-chain dehydrogenases/reductases (SDR) family.</text>
</comment>
<feature type="binding site" evidence="8">
    <location>
        <begin position="213"/>
        <end position="218"/>
    </location>
    <ligand>
        <name>NAD(+)</name>
        <dbReference type="ChEBI" id="CHEBI:57540"/>
    </ligand>
</feature>
<feature type="binding site" evidence="8">
    <location>
        <position position="187"/>
    </location>
    <ligand>
        <name>NAD(+)</name>
        <dbReference type="ChEBI" id="CHEBI:57540"/>
    </ligand>
</feature>
<dbReference type="InterPro" id="IPR014007">
    <property type="entry name" value="23BDH"/>
</dbReference>
<dbReference type="Proteomes" id="UP000004528">
    <property type="component" value="Unassembled WGS sequence"/>
</dbReference>
<dbReference type="HOGENOM" id="CLU_010194_1_0_9"/>
<dbReference type="NCBIfam" id="NF005559">
    <property type="entry name" value="PRK07231.1"/>
    <property type="match status" value="1"/>
</dbReference>
<dbReference type="NCBIfam" id="TIGR02415">
    <property type="entry name" value="23BDH"/>
    <property type="match status" value="1"/>
</dbReference>
<dbReference type="PROSITE" id="PS00061">
    <property type="entry name" value="ADH_SHORT"/>
    <property type="match status" value="1"/>
</dbReference>
<comment type="caution">
    <text evidence="11">The sequence shown here is derived from an EMBL/GenBank/DDBJ whole genome shotgun (WGS) entry which is preliminary data.</text>
</comment>
<dbReference type="GO" id="GO:0052588">
    <property type="term" value="F:diacetyl reductase ((S)-acetoin forming) (NAD+) activity"/>
    <property type="evidence" value="ECO:0007669"/>
    <property type="project" value="UniProtKB-EC"/>
</dbReference>
<dbReference type="InterPro" id="IPR020904">
    <property type="entry name" value="Sc_DH/Rdtase_CS"/>
</dbReference>
<proteinExistence type="inferred from homology"/>
<feature type="binding site" evidence="8">
    <location>
        <position position="183"/>
    </location>
    <ligand>
        <name>NAD(+)</name>
        <dbReference type="ChEBI" id="CHEBI:57540"/>
    </ligand>
</feature>
<keyword evidence="4 11" id="KW-0560">Oxidoreductase</keyword>
<organism evidence="11 12">
    <name type="scientific">Weissella paramesenteroides ATCC 33313</name>
    <dbReference type="NCBI Taxonomy" id="585506"/>
    <lineage>
        <taxon>Bacteria</taxon>
        <taxon>Bacillati</taxon>
        <taxon>Bacillota</taxon>
        <taxon>Bacilli</taxon>
        <taxon>Lactobacillales</taxon>
        <taxon>Lactobacillaceae</taxon>
        <taxon>Weissella</taxon>
    </lineage>
</organism>
<keyword evidence="12" id="KW-1185">Reference proteome</keyword>
<reference evidence="11 12" key="1">
    <citation type="submission" date="2009-04" db="EMBL/GenBank/DDBJ databases">
        <authorList>
            <person name="Qin X."/>
            <person name="Bachman B."/>
            <person name="Battles P."/>
            <person name="Bell A."/>
            <person name="Bess C."/>
            <person name="Bickham C."/>
            <person name="Chaboub L."/>
            <person name="Chen D."/>
            <person name="Coyle M."/>
            <person name="Deiros D.R."/>
            <person name="Dinh H."/>
            <person name="Forbes L."/>
            <person name="Fowler G."/>
            <person name="Francisco L."/>
            <person name="Fu Q."/>
            <person name="Gubbala S."/>
            <person name="Hale W."/>
            <person name="Han Y."/>
            <person name="Hemphill L."/>
            <person name="Highlander S.K."/>
            <person name="Hirani K."/>
            <person name="Hogues M."/>
            <person name="Jackson L."/>
            <person name="Jakkamsetti A."/>
            <person name="Javaid M."/>
            <person name="Jiang H."/>
            <person name="Korchina V."/>
            <person name="Kovar C."/>
            <person name="Lara F."/>
            <person name="Lee S."/>
            <person name="Mata R."/>
            <person name="Mathew T."/>
            <person name="Moen C."/>
            <person name="Morales K."/>
            <person name="Munidasa M."/>
            <person name="Nazareth L."/>
            <person name="Ngo R."/>
            <person name="Nguyen L."/>
            <person name="Okwuonu G."/>
            <person name="Ongeri F."/>
            <person name="Patil S."/>
            <person name="Petrosino J."/>
            <person name="Pham C."/>
            <person name="Pham P."/>
            <person name="Pu L.-L."/>
            <person name="Puazo M."/>
            <person name="Raj R."/>
            <person name="Reid J."/>
            <person name="Rouhana J."/>
            <person name="Saada N."/>
            <person name="Shang Y."/>
            <person name="Simmons D."/>
            <person name="Thornton R."/>
            <person name="Warren J."/>
            <person name="Weissenberger G."/>
            <person name="Zhang J."/>
            <person name="Zhang L."/>
            <person name="Zhou C."/>
            <person name="Zhu D."/>
            <person name="Muzny D."/>
            <person name="Worley K."/>
            <person name="Gibbs R."/>
        </authorList>
    </citation>
    <scope>NUCLEOTIDE SEQUENCE [LARGE SCALE GENOMIC DNA]</scope>
    <source>
        <strain evidence="11 12">ATCC 33313</strain>
    </source>
</reference>
<evidence type="ECO:0000313" key="12">
    <source>
        <dbReference type="Proteomes" id="UP000004528"/>
    </source>
</evidence>
<dbReference type="PANTHER" id="PTHR24321">
    <property type="entry name" value="DEHYDROGENASES, SHORT CHAIN"/>
    <property type="match status" value="1"/>
</dbReference>
<protein>
    <recommendedName>
        <fullName evidence="3">diacetyl reductase [(S)-acetoin forming]</fullName>
        <ecNumber evidence="3">1.1.1.304</ecNumber>
    </recommendedName>
</protein>
<dbReference type="EC" id="1.1.1.304" evidence="3"/>
<dbReference type="STRING" id="585506.HMPREF0877_0633"/>
<dbReference type="PRINTS" id="PR00081">
    <property type="entry name" value="GDHRDH"/>
</dbReference>
<keyword evidence="10" id="KW-0472">Membrane</keyword>
<dbReference type="PANTHER" id="PTHR24321:SF8">
    <property type="entry name" value="ESTRADIOL 17-BETA-DEHYDROGENASE 8-RELATED"/>
    <property type="match status" value="1"/>
</dbReference>
<feature type="transmembrane region" description="Helical" evidence="10">
    <location>
        <begin position="12"/>
        <end position="32"/>
    </location>
</feature>
<keyword evidence="5 8" id="KW-0520">NAD</keyword>
<evidence type="ECO:0000256" key="3">
    <source>
        <dbReference type="ARBA" id="ARBA00012848"/>
    </source>
</evidence>
<dbReference type="eggNOG" id="COG1028">
    <property type="taxonomic scope" value="Bacteria"/>
</dbReference>
<evidence type="ECO:0000256" key="9">
    <source>
        <dbReference type="RuleBase" id="RU000363"/>
    </source>
</evidence>
<keyword evidence="10" id="KW-1133">Transmembrane helix</keyword>
<gene>
    <name evidence="11" type="primary">butA</name>
    <name evidence="11" type="ORF">HMPREF0877_0633</name>
</gene>
<dbReference type="AlphaFoldDB" id="C5R9I8"/>
<sequence>MCFKEQKALQWTRGSAFVIMFLLVLYLGGMIMSKKVAVVTGSAGGLGKGIAERLLKDGFSVMIHDISQDALTKTETELKDLGDVASFVGDVSKKADQEALVAAAVEKFGQLNVFVNNAGVEAVTPFLKIDESELERTFKINVFGTVYGTQAAAEQFIKQGTPGKIINACSIAGHEAYEVLGTYSASKHAVKAFTHVAAKELASKHITVNAYCPGVAKTKMWDRIDAEMVKADPSLKPGEPFAKFSGEIALGRYETPTDVANLVHFLASEDSDYITGQTILVDGGLVYN</sequence>
<dbReference type="Pfam" id="PF00106">
    <property type="entry name" value="adh_short"/>
    <property type="match status" value="1"/>
</dbReference>
<name>C5R9I8_WEIPA</name>
<dbReference type="InterPro" id="IPR036291">
    <property type="entry name" value="NAD(P)-bd_dom_sf"/>
</dbReference>
<evidence type="ECO:0000256" key="8">
    <source>
        <dbReference type="PIRSR" id="PIRSR614007-2"/>
    </source>
</evidence>
<feature type="binding site" evidence="8">
    <location>
        <position position="65"/>
    </location>
    <ligand>
        <name>NAD(+)</name>
        <dbReference type="ChEBI" id="CHEBI:57540"/>
    </ligand>
</feature>
<evidence type="ECO:0000256" key="4">
    <source>
        <dbReference type="ARBA" id="ARBA00023002"/>
    </source>
</evidence>
<evidence type="ECO:0000313" key="11">
    <source>
        <dbReference type="EMBL" id="EER75088.1"/>
    </source>
</evidence>
<evidence type="ECO:0000256" key="5">
    <source>
        <dbReference type="ARBA" id="ARBA00023027"/>
    </source>
</evidence>
<comment type="function">
    <text evidence="1">Catalyzes the irreversible reduction of 2,3-butanediol to (S)-acetoin in the presence of NADH.</text>
</comment>
<evidence type="ECO:0000256" key="10">
    <source>
        <dbReference type="SAM" id="Phobius"/>
    </source>
</evidence>
<comment type="catalytic activity">
    <reaction evidence="6">
        <text>(S)-acetoin + NAD(+) = diacetyl + NADH + H(+)</text>
        <dbReference type="Rhea" id="RHEA:27286"/>
        <dbReference type="ChEBI" id="CHEBI:15378"/>
        <dbReference type="ChEBI" id="CHEBI:15687"/>
        <dbReference type="ChEBI" id="CHEBI:16583"/>
        <dbReference type="ChEBI" id="CHEBI:57540"/>
        <dbReference type="ChEBI" id="CHEBI:57945"/>
        <dbReference type="EC" id="1.1.1.304"/>
    </reaction>
</comment>